<feature type="chain" id="PRO_5015723935" evidence="1">
    <location>
        <begin position="24"/>
        <end position="619"/>
    </location>
</feature>
<evidence type="ECO:0000256" key="1">
    <source>
        <dbReference type="SAM" id="SignalP"/>
    </source>
</evidence>
<dbReference type="RefSeq" id="WP_116883336.1">
    <property type="nucleotide sequence ID" value="NZ_CABMMC010000149.1"/>
</dbReference>
<dbReference type="Pfam" id="PF13229">
    <property type="entry name" value="Beta_helix"/>
    <property type="match status" value="1"/>
</dbReference>
<dbReference type="Proteomes" id="UP000245959">
    <property type="component" value="Unassembled WGS sequence"/>
</dbReference>
<protein>
    <submittedName>
        <fullName evidence="3">Parallel beta helix pectate lyase-like protein</fullName>
    </submittedName>
</protein>
<reference evidence="3 4" key="1">
    <citation type="submission" date="2018-04" db="EMBL/GenBank/DDBJ databases">
        <title>Genomic Encyclopedia of Type Strains, Phase IV (KMG-IV): sequencing the most valuable type-strain genomes for metagenomic binning, comparative biology and taxonomic classification.</title>
        <authorList>
            <person name="Goeker M."/>
        </authorList>
    </citation>
    <scope>NUCLEOTIDE SEQUENCE [LARGE SCALE GENOMIC DNA]</scope>
    <source>
        <strain evidence="3 4">DSM 14823</strain>
    </source>
</reference>
<evidence type="ECO:0000313" key="4">
    <source>
        <dbReference type="Proteomes" id="UP000245959"/>
    </source>
</evidence>
<dbReference type="GeneID" id="78294645"/>
<evidence type="ECO:0000259" key="2">
    <source>
        <dbReference type="Pfam" id="PF13229"/>
    </source>
</evidence>
<evidence type="ECO:0000313" key="3">
    <source>
        <dbReference type="EMBL" id="PVY44335.1"/>
    </source>
</evidence>
<proteinExistence type="predicted"/>
<organism evidence="3 4">
    <name type="scientific">Victivallis vadensis</name>
    <dbReference type="NCBI Taxonomy" id="172901"/>
    <lineage>
        <taxon>Bacteria</taxon>
        <taxon>Pseudomonadati</taxon>
        <taxon>Lentisphaerota</taxon>
        <taxon>Lentisphaeria</taxon>
        <taxon>Victivallales</taxon>
        <taxon>Victivallaceae</taxon>
        <taxon>Victivallis</taxon>
    </lineage>
</organism>
<dbReference type="InterPro" id="IPR039448">
    <property type="entry name" value="Beta_helix"/>
</dbReference>
<dbReference type="EMBL" id="QEKH01000007">
    <property type="protein sequence ID" value="PVY44335.1"/>
    <property type="molecule type" value="Genomic_DNA"/>
</dbReference>
<keyword evidence="1" id="KW-0732">Signal</keyword>
<dbReference type="InterPro" id="IPR011050">
    <property type="entry name" value="Pectin_lyase_fold/virulence"/>
</dbReference>
<dbReference type="AlphaFoldDB" id="A0A2U1B6N3"/>
<dbReference type="OrthoDB" id="9807299at2"/>
<dbReference type="InterPro" id="IPR012334">
    <property type="entry name" value="Pectin_lyas_fold"/>
</dbReference>
<name>A0A2U1B6N3_9BACT</name>
<comment type="caution">
    <text evidence="3">The sequence shown here is derived from an EMBL/GenBank/DDBJ whole genome shotgun (WGS) entry which is preliminary data.</text>
</comment>
<dbReference type="Gene3D" id="2.160.20.10">
    <property type="entry name" value="Single-stranded right-handed beta-helix, Pectin lyase-like"/>
    <property type="match status" value="1"/>
</dbReference>
<dbReference type="GO" id="GO:0016829">
    <property type="term" value="F:lyase activity"/>
    <property type="evidence" value="ECO:0007669"/>
    <property type="project" value="UniProtKB-KW"/>
</dbReference>
<keyword evidence="4" id="KW-1185">Reference proteome</keyword>
<feature type="signal peptide" evidence="1">
    <location>
        <begin position="1"/>
        <end position="23"/>
    </location>
</feature>
<dbReference type="SMART" id="SM00710">
    <property type="entry name" value="PbH1"/>
    <property type="match status" value="7"/>
</dbReference>
<dbReference type="SUPFAM" id="SSF51126">
    <property type="entry name" value="Pectin lyase-like"/>
    <property type="match status" value="2"/>
</dbReference>
<gene>
    <name evidence="3" type="ORF">C8D82_10790</name>
</gene>
<accession>A0A2U1B6N3</accession>
<dbReference type="InterPro" id="IPR006626">
    <property type="entry name" value="PbH1"/>
</dbReference>
<feature type="domain" description="Right handed beta helix" evidence="2">
    <location>
        <begin position="423"/>
        <end position="595"/>
    </location>
</feature>
<keyword evidence="3" id="KW-0456">Lyase</keyword>
<sequence length="619" mass="68190">MMKKTLLMLAALVLALTSGANDAYPPEIAKWTEADLAAQRTRTVKLMRDFQTAVKAGAGKFVIPPGDYRFDEQPTRNFFLQDVRDLEIDASGATFWVDGRRRIDLVSMRRCRNVKLSNLTVDYYPLGHSQGRVTKLDPAAKSLEIELAPGFPEPVLPLWLERPGQVKAIFFDEKTTRMLPTRLDWVSRLEPLGSRRYRAEIRNNSPFVDPGIVKEGDTLVLPYRGYRQAVALVDCSGITLENVTVYGSGQMAFTEEGGEGGNAYRRCRVVRRPGTKRLIVCSADIFHSTKVAKGPLIEECEFSWGCDDLINIHGMFSLVSRQTAPDEVLAASIIAPEKFEGEKLRFYTFGSLAPKGSATVVSAVLEKDPAARADAAKLPGEMEAAGMRSAGFYGREFFLYRLKFDAPVKLGRYDLLESFGHSGNGARIVNNYFHDGFTRGILCRGDGVTIENNRIERMMMSGLYMASENYFLEGAGPSNVSIRNNEFREVCMSMQGRKHHLEGAAILVYSAAADWHAARGVQLCRDIAIENNRIVTAGTFGIFLANTDGGRIAGNTIDGAFFEAIPPDADRLIRANAAAIYLTESKNVEVSGNRISNSGPDVKAPVLYGPGTMDCGPQK</sequence>